<evidence type="ECO:0000256" key="1">
    <source>
        <dbReference type="ARBA" id="ARBA00004651"/>
    </source>
</evidence>
<evidence type="ECO:0000256" key="6">
    <source>
        <dbReference type="ARBA" id="ARBA00022989"/>
    </source>
</evidence>
<dbReference type="GeneID" id="93721085"/>
<reference evidence="11 12" key="1">
    <citation type="journal article" date="2016" name="Front. Microbiol.">
        <title>Comprehensive Phylogenetic Analysis of Bovine Non-aureus Staphylococci Species Based on Whole-Genome Sequencing.</title>
        <authorList>
            <person name="Naushad S."/>
            <person name="Barkema H.W."/>
            <person name="Luby C."/>
            <person name="Condas L.A."/>
            <person name="Nobrega D.B."/>
            <person name="Carson D.A."/>
            <person name="De Buck J."/>
        </authorList>
    </citation>
    <scope>NUCLEOTIDE SEQUENCE [LARGE SCALE GENOMIC DNA]</scope>
    <source>
        <strain evidence="11 12">SNUC 1084</strain>
    </source>
</reference>
<accession>A0ABX5IL52</accession>
<comment type="function">
    <text evidence="9">O-acyltransferase that catalyzes D-alanylation of both teichoic acid and lipoteichoic acid (LTA). D-alanylation of LTA plays an important role in modulating the properties of the cell wall in Gram-positive bacteria, influencing the net charge of the cell wall. Catalyzes D-alanylation from DltC carrier protein.</text>
</comment>
<dbReference type="Proteomes" id="UP000240859">
    <property type="component" value="Unassembled WGS sequence"/>
</dbReference>
<sequence length="404" mass="47728">MIPYGTFTFFLIAFVLLIPVIILGLQGKRSRIYNGLSTLVMIELIFSSDKHNLFGQTWLSVQFINFILYILWQVAIILYYWKSRAKNNTFSKFFIVIVLSILPLVIVKIAQSSLIGASSIHFHESKVVELIGFLGISYITFKSVQLLMEIRDGSIKEVNFWKIIQFISFFPTISSGPIDRYKRFAKDDQKIPSGMQYHQMLLKAVHFIMIGFLYKYIIAYLIQVYAINPLMLDFNGFTTKWLYMYAYSLYLFFDFAGYSLFAIAFSYIYGIQTPPNFKQPFKAKNIKDFWNRWHMTLSFWFRDCIYMRTLFFLSKKKLLKSQFAMSNIAFSLNFIIMGIWHGIEIYYIAYGLYHALLFIGYGYYERWRKTHPPRWKNQITTIISIIITFHFVAFGFLIFSGKLF</sequence>
<keyword evidence="7 9" id="KW-0472">Membrane</keyword>
<dbReference type="PANTHER" id="PTHR13285">
    <property type="entry name" value="ACYLTRANSFERASE"/>
    <property type="match status" value="1"/>
</dbReference>
<dbReference type="EMBL" id="PZFR01000113">
    <property type="protein sequence ID" value="PTI66492.1"/>
    <property type="molecule type" value="Genomic_DNA"/>
</dbReference>
<evidence type="ECO:0000256" key="9">
    <source>
        <dbReference type="PIRNR" id="PIRNR016636"/>
    </source>
</evidence>
<dbReference type="PANTHER" id="PTHR13285:SF23">
    <property type="entry name" value="TEICHOIC ACID D-ALANYLTRANSFERASE"/>
    <property type="match status" value="1"/>
</dbReference>
<feature type="transmembrane region" description="Helical" evidence="10">
    <location>
        <begin position="346"/>
        <end position="364"/>
    </location>
</feature>
<evidence type="ECO:0000256" key="8">
    <source>
        <dbReference type="ARBA" id="ARBA00023315"/>
    </source>
</evidence>
<keyword evidence="12" id="KW-1185">Reference proteome</keyword>
<evidence type="ECO:0000256" key="10">
    <source>
        <dbReference type="SAM" id="Phobius"/>
    </source>
</evidence>
<keyword evidence="5 10" id="KW-0812">Transmembrane</keyword>
<keyword evidence="3 9" id="KW-1003">Cell membrane</keyword>
<feature type="transmembrane region" description="Helical" evidence="10">
    <location>
        <begin position="93"/>
        <end position="110"/>
    </location>
</feature>
<feature type="transmembrane region" description="Helical" evidence="10">
    <location>
        <begin position="60"/>
        <end position="81"/>
    </location>
</feature>
<feature type="transmembrane region" description="Helical" evidence="10">
    <location>
        <begin position="204"/>
        <end position="227"/>
    </location>
</feature>
<dbReference type="InterPro" id="IPR024194">
    <property type="entry name" value="Ac/AlaTfrase_AlgI/DltB"/>
</dbReference>
<dbReference type="NCBIfam" id="TIGR04091">
    <property type="entry name" value="LTA_dltB"/>
    <property type="match status" value="1"/>
</dbReference>
<feature type="transmembrane region" description="Helical" evidence="10">
    <location>
        <begin position="379"/>
        <end position="399"/>
    </location>
</feature>
<evidence type="ECO:0000256" key="4">
    <source>
        <dbReference type="ARBA" id="ARBA00022679"/>
    </source>
</evidence>
<comment type="pathway">
    <text evidence="9">Cell wall biogenesis; lipoteichoic acid biosynthesis.</text>
</comment>
<evidence type="ECO:0000313" key="12">
    <source>
        <dbReference type="Proteomes" id="UP000240859"/>
    </source>
</evidence>
<evidence type="ECO:0000256" key="7">
    <source>
        <dbReference type="ARBA" id="ARBA00023136"/>
    </source>
</evidence>
<dbReference type="InterPro" id="IPR024024">
    <property type="entry name" value="DltB"/>
</dbReference>
<dbReference type="EC" id="2.3.1.-" evidence="9"/>
<keyword evidence="8 9" id="KW-0012">Acyltransferase</keyword>
<dbReference type="PIRSF" id="PIRSF016636">
    <property type="entry name" value="AlgI_DltB"/>
    <property type="match status" value="1"/>
</dbReference>
<name>A0ABX5IL52_9STAP</name>
<gene>
    <name evidence="11" type="primary">dltB</name>
    <name evidence="11" type="ORF">BU057_12035</name>
</gene>
<dbReference type="PIRSF" id="PIRSF500216">
    <property type="entry name" value="DltB"/>
    <property type="match status" value="1"/>
</dbReference>
<proteinExistence type="inferred from homology"/>
<dbReference type="RefSeq" id="WP_046837307.1">
    <property type="nucleotide sequence ID" value="NZ_CP118976.1"/>
</dbReference>
<evidence type="ECO:0000256" key="5">
    <source>
        <dbReference type="ARBA" id="ARBA00022692"/>
    </source>
</evidence>
<comment type="similarity">
    <text evidence="2 9">Belongs to the membrane-bound acyltransferase family.</text>
</comment>
<protein>
    <recommendedName>
        <fullName evidence="9">Teichoic acid D-alanyltransferase</fullName>
        <ecNumber evidence="9">2.3.1.-</ecNumber>
    </recommendedName>
</protein>
<feature type="transmembrane region" description="Helical" evidence="10">
    <location>
        <begin position="6"/>
        <end position="25"/>
    </location>
</feature>
<evidence type="ECO:0000256" key="3">
    <source>
        <dbReference type="ARBA" id="ARBA00022475"/>
    </source>
</evidence>
<evidence type="ECO:0000313" key="11">
    <source>
        <dbReference type="EMBL" id="PTI66492.1"/>
    </source>
</evidence>
<feature type="transmembrane region" description="Helical" evidence="10">
    <location>
        <begin position="130"/>
        <end position="148"/>
    </location>
</feature>
<dbReference type="InterPro" id="IPR051085">
    <property type="entry name" value="MB_O-acyltransferase"/>
</dbReference>
<feature type="transmembrane region" description="Helical" evidence="10">
    <location>
        <begin position="247"/>
        <end position="269"/>
    </location>
</feature>
<comment type="caution">
    <text evidence="11">The sequence shown here is derived from an EMBL/GenBank/DDBJ whole genome shotgun (WGS) entry which is preliminary data.</text>
</comment>
<dbReference type="Pfam" id="PF03062">
    <property type="entry name" value="MBOAT"/>
    <property type="match status" value="1"/>
</dbReference>
<keyword evidence="6 10" id="KW-1133">Transmembrane helix</keyword>
<dbReference type="InterPro" id="IPR004299">
    <property type="entry name" value="MBOAT_fam"/>
</dbReference>
<organism evidence="11 12">
    <name type="scientific">Staphylococcus succinus</name>
    <dbReference type="NCBI Taxonomy" id="61015"/>
    <lineage>
        <taxon>Bacteria</taxon>
        <taxon>Bacillati</taxon>
        <taxon>Bacillota</taxon>
        <taxon>Bacilli</taxon>
        <taxon>Bacillales</taxon>
        <taxon>Staphylococcaceae</taxon>
        <taxon>Staphylococcus</taxon>
    </lineage>
</organism>
<comment type="subcellular location">
    <subcellularLocation>
        <location evidence="1">Cell membrane</location>
        <topology evidence="1">Multi-pass membrane protein</topology>
    </subcellularLocation>
</comment>
<feature type="transmembrane region" description="Helical" evidence="10">
    <location>
        <begin position="323"/>
        <end position="340"/>
    </location>
</feature>
<evidence type="ECO:0000256" key="2">
    <source>
        <dbReference type="ARBA" id="ARBA00010323"/>
    </source>
</evidence>
<keyword evidence="4 9" id="KW-0808">Transferase</keyword>